<evidence type="ECO:0000256" key="3">
    <source>
        <dbReference type="SAM" id="SignalP"/>
    </source>
</evidence>
<organism evidence="5 6">
    <name type="scientific">Coniochaeta ligniaria NRRL 30616</name>
    <dbReference type="NCBI Taxonomy" id="1408157"/>
    <lineage>
        <taxon>Eukaryota</taxon>
        <taxon>Fungi</taxon>
        <taxon>Dikarya</taxon>
        <taxon>Ascomycota</taxon>
        <taxon>Pezizomycotina</taxon>
        <taxon>Sordariomycetes</taxon>
        <taxon>Sordariomycetidae</taxon>
        <taxon>Coniochaetales</taxon>
        <taxon>Coniochaetaceae</taxon>
        <taxon>Coniochaeta</taxon>
    </lineage>
</organism>
<sequence>MWLLVVLLAGLRLRCVRGQAPKAVFAHFMVGNTELFQQRDWETQISYAKAAGLDAFALNMAYNDSTNDVALPLAFAAASNVGFKLFFSFDYAGNGAWPKGLVTSTIQHYSSHPAYFHRGSQPFVSTFEGPGNMTDWPGIKRDTGCFFMPDWSSIGARPAAAANIADGLFSWDAWPKGPANMTTYPDASYYDFLKGLPYMMPVSPWFYTNLPGYNKNWLWRGDDLWFHRWQQVISLDHQPDYIEIISWNDFGESHYIGPLDNKQYIAFDIGKAPFNYVSDMPHDGWRQFLPFIISLYKTGTATVTEEGLVAWYRINPNGACGDGDTTGNTASQLQLEYSPNVMMEDRVFYSALLTGPAQVKVSINGAGRSGSWDQTPYGGVGIYHGSMPIGGATGPVVVTVSRNGQNIATVNGASITTACAKNLNNYNAWVGGAVGIGTVSPGTNITSLNCTQGFGVYDFIGLCAFDCVNGYCPSTACVCLNKGIPKPPPSKGQAGYPLPGKSIVYSGLCNFACDHGYCPDNICGKTPNAGTIPTTSPFLPPACTGGTGSGSFQGLCSFGCNYGFCPMHACTCTKTGTLIDAPPKVDTKGYYLDGTNDYGLCNFACSHGYCPPICGNSKTGNGGNPGRDAGPVVTLDPAVWTIHTAQCPPPCVFVFPPTTLASPTTINFPPLLTSLEIGWSTAVTVNGRITTVYTAVTVTTTITIPAVITSVISFSNFHVTTTLSGAVPSVIWAFPSISPPPFIVSPSPPGITASAAPRTIRPPPWPYGTVFGSPPGTQTTTTSAYALPPWVIPGSTTTDTIAVTTFPTETITWVTQWIAQPTTVQINGHPVPVIPCWAWFIWACPPHVGGFALLGWLIPGIYPRQIGHMSDVDYSGGPPAIGPGPFPPGIRLPRIPWPRITIGPGLVPTYSTSDPDEDDVCETATARICTYTESYDVVGRRANGGTAATPLPSTPFDEHMTKYKRATTTATSTVSFCTSVTGCGETDITETSSEISEATPQPHVIIPRDPFNVGELRRIINLQTHNTYESSANGLGTIFFFVPVYTNDQADFIRQYDEVLGAYIPRGPLTAEYWRRVNAAQNANADIMRPPFSNNTYTRFRIRKRAEVVQPYSDRARTEMVLLSWPPASGPVPTSGGSYRYDDSAGLGTFVYGCDSGIVPSLEEFEDLTITPLFPGPFPVGAIQDNDPNFHGTKCMAKAVGKYVGVARRAQAIQTIWNKQQQIYETWMDGLVKIYEDIRSKGRGTKSVVNLSTSMPAVVLEPAFIDAFAYVIRSLIALGTVVVVGAGNTPGPPNGYPALFGDPGNAHHIPDLIVVGAVEPDGAVVAEYSYADWVTCFAPGWSVRLPDPDPNIEGDNRYYNGFGSSFSSPTVAGLAAYFRGINPEGLTTAASVKEQILAFAYQRQPQPEYSKRYQRDVIYNGQMGGRSMVGSCDVIDPPKGKFRRQGKGSCHLDIPPSASSVTLRTGSPYPTCTSGSRCGALCEGYFCEGSPMMQNPDFLDPLNPDSVQNPKGPNYGNWDGNSGSPTPPITPTPSQTPTTTRSYPHSVPTLGSGLFVLEILFLDIQNPYYYDLDQFGWYYMQAKIGGISQNLCGTPFDKIVYTPGQNGTPALPPDFDFHGQEIFAGYGSCQYHAGGTDMPQPGFVTCANTGTFLCDAEPDTTSALDCGSGESRTPTIRCNFPTL</sequence>
<dbReference type="InParanoid" id="A0A1J7J3F1"/>
<feature type="domain" description="Peptidase S8/S53" evidence="4">
    <location>
        <begin position="1185"/>
        <end position="1400"/>
    </location>
</feature>
<keyword evidence="1" id="KW-0378">Hydrolase</keyword>
<dbReference type="OrthoDB" id="1046782at2759"/>
<protein>
    <recommendedName>
        <fullName evidence="4">Peptidase S8/S53 domain-containing protein</fullName>
    </recommendedName>
</protein>
<keyword evidence="1" id="KW-0720">Serine protease</keyword>
<evidence type="ECO:0000313" key="6">
    <source>
        <dbReference type="Proteomes" id="UP000182658"/>
    </source>
</evidence>
<feature type="chain" id="PRO_5012611190" description="Peptidase S8/S53 domain-containing protein" evidence="3">
    <location>
        <begin position="19"/>
        <end position="1683"/>
    </location>
</feature>
<dbReference type="InterPro" id="IPR005197">
    <property type="entry name" value="Glyco_hydro_71"/>
</dbReference>
<keyword evidence="6" id="KW-1185">Reference proteome</keyword>
<dbReference type="InterPro" id="IPR000209">
    <property type="entry name" value="Peptidase_S8/S53_dom"/>
</dbReference>
<evidence type="ECO:0000256" key="1">
    <source>
        <dbReference type="PROSITE-ProRule" id="PRU01240"/>
    </source>
</evidence>
<dbReference type="GO" id="GO:0004252">
    <property type="term" value="F:serine-type endopeptidase activity"/>
    <property type="evidence" value="ECO:0007669"/>
    <property type="project" value="UniProtKB-UniRule"/>
</dbReference>
<dbReference type="Pfam" id="PF03659">
    <property type="entry name" value="Glyco_hydro_71"/>
    <property type="match status" value="1"/>
</dbReference>
<dbReference type="SUPFAM" id="SSF52743">
    <property type="entry name" value="Subtilisin-like"/>
    <property type="match status" value="1"/>
</dbReference>
<evidence type="ECO:0000256" key="2">
    <source>
        <dbReference type="SAM" id="MobiDB-lite"/>
    </source>
</evidence>
<proteinExistence type="inferred from homology"/>
<name>A0A1J7J3F1_9PEZI</name>
<evidence type="ECO:0000259" key="4">
    <source>
        <dbReference type="Pfam" id="PF00082"/>
    </source>
</evidence>
<dbReference type="Pfam" id="PF00082">
    <property type="entry name" value="Peptidase_S8"/>
    <property type="match status" value="1"/>
</dbReference>
<dbReference type="InterPro" id="IPR036852">
    <property type="entry name" value="Peptidase_S8/S53_dom_sf"/>
</dbReference>
<reference evidence="5 6" key="1">
    <citation type="submission" date="2016-10" db="EMBL/GenBank/DDBJ databases">
        <title>Draft genome sequence of Coniochaeta ligniaria NRRL30616, a lignocellulolytic fungus for bioabatement of inhibitors in plant biomass hydrolysates.</title>
        <authorList>
            <consortium name="DOE Joint Genome Institute"/>
            <person name="Jimenez D.J."/>
            <person name="Hector R.E."/>
            <person name="Riley R."/>
            <person name="Sun H."/>
            <person name="Grigoriev I.V."/>
            <person name="Van Elsas J.D."/>
            <person name="Nichols N.N."/>
        </authorList>
    </citation>
    <scope>NUCLEOTIDE SEQUENCE [LARGE SCALE GENOMIC DNA]</scope>
    <source>
        <strain evidence="5 6">NRRL 30616</strain>
    </source>
</reference>
<dbReference type="Proteomes" id="UP000182658">
    <property type="component" value="Unassembled WGS sequence"/>
</dbReference>
<dbReference type="PROSITE" id="PS51892">
    <property type="entry name" value="SUBTILASE"/>
    <property type="match status" value="1"/>
</dbReference>
<feature type="region of interest" description="Disordered" evidence="2">
    <location>
        <begin position="1497"/>
        <end position="1544"/>
    </location>
</feature>
<feature type="signal peptide" evidence="3">
    <location>
        <begin position="1"/>
        <end position="18"/>
    </location>
</feature>
<accession>A0A1J7J3F1</accession>
<keyword evidence="3" id="KW-0732">Signal</keyword>
<feature type="active site" description="Charge relay system" evidence="1">
    <location>
        <position position="1155"/>
    </location>
</feature>
<gene>
    <name evidence="5" type="ORF">CONLIGDRAFT_688085</name>
</gene>
<dbReference type="GO" id="GO:0006508">
    <property type="term" value="P:proteolysis"/>
    <property type="evidence" value="ECO:0007669"/>
    <property type="project" value="UniProtKB-KW"/>
</dbReference>
<dbReference type="STRING" id="1408157.A0A1J7J3F1"/>
<dbReference type="GO" id="GO:0051118">
    <property type="term" value="F:glucan endo-1,3-alpha-glucosidase activity"/>
    <property type="evidence" value="ECO:0007669"/>
    <property type="project" value="InterPro"/>
</dbReference>
<feature type="active site" description="Charge relay system" evidence="1">
    <location>
        <position position="1365"/>
    </location>
</feature>
<dbReference type="Gene3D" id="3.40.50.200">
    <property type="entry name" value="Peptidase S8/S53 domain"/>
    <property type="match status" value="1"/>
</dbReference>
<feature type="compositionally biased region" description="Low complexity" evidence="2">
    <location>
        <begin position="1532"/>
        <end position="1544"/>
    </location>
</feature>
<keyword evidence="1" id="KW-0645">Protease</keyword>
<comment type="similarity">
    <text evidence="1">Belongs to the peptidase S8 family.</text>
</comment>
<dbReference type="EMBL" id="KV875093">
    <property type="protein sequence ID" value="OIW34318.1"/>
    <property type="molecule type" value="Genomic_DNA"/>
</dbReference>
<dbReference type="CDD" id="cd11577">
    <property type="entry name" value="GH71"/>
    <property type="match status" value="1"/>
</dbReference>
<feature type="active site" description="Charge relay system" evidence="1">
    <location>
        <position position="1191"/>
    </location>
</feature>
<dbReference type="Gene3D" id="3.20.20.80">
    <property type="entry name" value="Glycosidases"/>
    <property type="match status" value="1"/>
</dbReference>
<evidence type="ECO:0000313" key="5">
    <source>
        <dbReference type="EMBL" id="OIW34318.1"/>
    </source>
</evidence>